<name>A0A1G7P0L2_9RHOB</name>
<dbReference type="Proteomes" id="UP000199399">
    <property type="component" value="Unassembled WGS sequence"/>
</dbReference>
<keyword evidence="2" id="KW-1185">Reference proteome</keyword>
<dbReference type="RefSeq" id="WP_093740681.1">
    <property type="nucleotide sequence ID" value="NZ_FNBP01000003.1"/>
</dbReference>
<proteinExistence type="predicted"/>
<evidence type="ECO:0008006" key="3">
    <source>
        <dbReference type="Google" id="ProtNLM"/>
    </source>
</evidence>
<dbReference type="STRING" id="218672.SAMN04489759_103168"/>
<accession>A0A1G7P0L2</accession>
<dbReference type="OrthoDB" id="7870663at2"/>
<organism evidence="1 2">
    <name type="scientific">Sulfitobacter delicatus</name>
    <dbReference type="NCBI Taxonomy" id="218672"/>
    <lineage>
        <taxon>Bacteria</taxon>
        <taxon>Pseudomonadati</taxon>
        <taxon>Pseudomonadota</taxon>
        <taxon>Alphaproteobacteria</taxon>
        <taxon>Rhodobacterales</taxon>
        <taxon>Roseobacteraceae</taxon>
        <taxon>Sulfitobacter</taxon>
    </lineage>
</organism>
<evidence type="ECO:0000313" key="2">
    <source>
        <dbReference type="Proteomes" id="UP000199399"/>
    </source>
</evidence>
<sequence>MYISNPTHLPMGNAYQPTFKCPPLRGRFQLIRADRIGVERLLSLELTAECPNPTLIGGFLRHKLRLAGPAPEPAPATLVIAGRTVFFMTSGGKARSGMLTLVPGHDAGCIPVTSFLGATLLGMRKQQRAPLLREDGWIDTLVVLDVRGA</sequence>
<dbReference type="AlphaFoldDB" id="A0A1G7P0L2"/>
<protein>
    <recommendedName>
        <fullName evidence="3">Transcription elongation factor, GreA/GreB, C-term</fullName>
    </recommendedName>
</protein>
<dbReference type="EMBL" id="FNBP01000003">
    <property type="protein sequence ID" value="SDF78970.1"/>
    <property type="molecule type" value="Genomic_DNA"/>
</dbReference>
<evidence type="ECO:0000313" key="1">
    <source>
        <dbReference type="EMBL" id="SDF78970.1"/>
    </source>
</evidence>
<gene>
    <name evidence="1" type="ORF">SAMN04489759_103168</name>
</gene>
<reference evidence="2" key="1">
    <citation type="submission" date="2016-10" db="EMBL/GenBank/DDBJ databases">
        <authorList>
            <person name="Varghese N."/>
            <person name="Submissions S."/>
        </authorList>
    </citation>
    <scope>NUCLEOTIDE SEQUENCE [LARGE SCALE GENOMIC DNA]</scope>
    <source>
        <strain evidence="2">DSM 16477</strain>
    </source>
</reference>